<dbReference type="SUPFAM" id="SSF54001">
    <property type="entry name" value="Cysteine proteinases"/>
    <property type="match status" value="1"/>
</dbReference>
<name>A0A2U2BVX0_9PROT</name>
<dbReference type="EMBL" id="QEXV01000001">
    <property type="protein sequence ID" value="PWE18129.1"/>
    <property type="molecule type" value="Genomic_DNA"/>
</dbReference>
<dbReference type="PANTHER" id="PTHR33490:SF1">
    <property type="entry name" value="SLL1233 PROTEIN"/>
    <property type="match status" value="1"/>
</dbReference>
<dbReference type="RefSeq" id="WP_109251403.1">
    <property type="nucleotide sequence ID" value="NZ_QEXV01000001.1"/>
</dbReference>
<dbReference type="Pfam" id="PF08379">
    <property type="entry name" value="Bact_transglu_N"/>
    <property type="match status" value="1"/>
</dbReference>
<feature type="domain" description="Transglutaminase-like" evidence="1">
    <location>
        <begin position="193"/>
        <end position="268"/>
    </location>
</feature>
<gene>
    <name evidence="2" type="ORF">DDZ18_00490</name>
</gene>
<evidence type="ECO:0000313" key="3">
    <source>
        <dbReference type="Proteomes" id="UP000245168"/>
    </source>
</evidence>
<dbReference type="SMART" id="SM00460">
    <property type="entry name" value="TGc"/>
    <property type="match status" value="1"/>
</dbReference>
<dbReference type="Proteomes" id="UP000245168">
    <property type="component" value="Unassembled WGS sequence"/>
</dbReference>
<dbReference type="OrthoDB" id="9804023at2"/>
<dbReference type="InterPro" id="IPR002931">
    <property type="entry name" value="Transglutaminase-like"/>
</dbReference>
<evidence type="ECO:0000313" key="2">
    <source>
        <dbReference type="EMBL" id="PWE18129.1"/>
    </source>
</evidence>
<dbReference type="Pfam" id="PF01841">
    <property type="entry name" value="Transglut_core"/>
    <property type="match status" value="1"/>
</dbReference>
<dbReference type="PANTHER" id="PTHR33490">
    <property type="entry name" value="BLR5614 PROTEIN-RELATED"/>
    <property type="match status" value="1"/>
</dbReference>
<protein>
    <submittedName>
        <fullName evidence="2">Transglutaminase</fullName>
    </submittedName>
</protein>
<comment type="caution">
    <text evidence="2">The sequence shown here is derived from an EMBL/GenBank/DDBJ whole genome shotgun (WGS) entry which is preliminary data.</text>
</comment>
<dbReference type="Gene3D" id="3.10.620.30">
    <property type="match status" value="1"/>
</dbReference>
<proteinExistence type="predicted"/>
<evidence type="ECO:0000259" key="1">
    <source>
        <dbReference type="SMART" id="SM00460"/>
    </source>
</evidence>
<dbReference type="InterPro" id="IPR038765">
    <property type="entry name" value="Papain-like_cys_pep_sf"/>
</dbReference>
<organism evidence="2 3">
    <name type="scientific">Marinicauda salina</name>
    <dbReference type="NCBI Taxonomy" id="2135793"/>
    <lineage>
        <taxon>Bacteria</taxon>
        <taxon>Pseudomonadati</taxon>
        <taxon>Pseudomonadota</taxon>
        <taxon>Alphaproteobacteria</taxon>
        <taxon>Maricaulales</taxon>
        <taxon>Maricaulaceae</taxon>
        <taxon>Marinicauda</taxon>
    </lineage>
</organism>
<keyword evidence="3" id="KW-1185">Reference proteome</keyword>
<dbReference type="AlphaFoldDB" id="A0A2U2BVX0"/>
<dbReference type="InterPro" id="IPR013589">
    <property type="entry name" value="Bac_transglu_N"/>
</dbReference>
<accession>A0A2U2BVX0</accession>
<reference evidence="3" key="1">
    <citation type="submission" date="2018-05" db="EMBL/GenBank/DDBJ databases">
        <authorList>
            <person name="Liu B.-T."/>
        </authorList>
    </citation>
    <scope>NUCLEOTIDE SEQUENCE [LARGE SCALE GENOMIC DNA]</scope>
    <source>
        <strain evidence="3">WD6-1</strain>
    </source>
</reference>
<sequence length="320" mass="35694">MTSEQWTSSEAAVDNPVGVRTDLFQVRHVTRYRYDRPVSFRMHRGMFRPHDSPDLRLLSIRFDTQPESGIRWVHDVFSNAVTVFEFAAPADTLEIACTFEVIRSSSHQPNFPIAETARRYPFSYEAEQYPDLNSCIAPQYDDPDGRVRAFAERFAHESGGDTWSILERMNAAIHADLRYDRREEPGVLPPNETLRGACGSCRDFAELMCEAVRRLGFAARFVTGYLYDPARDERAAVDRTQVRGAGATHAWVQVFLPGAGWVEFDPTNGEIASGKLIRTGVARLPSQAVPLVGSFEGASADFVGMDVEVEVTTLAPPLTG</sequence>